<dbReference type="Proteomes" id="UP000886998">
    <property type="component" value="Unassembled WGS sequence"/>
</dbReference>
<dbReference type="AlphaFoldDB" id="A0A8X7C1D1"/>
<evidence type="ECO:0000256" key="1">
    <source>
        <dbReference type="SAM" id="MobiDB-lite"/>
    </source>
</evidence>
<dbReference type="EMBL" id="BMAV01008282">
    <property type="protein sequence ID" value="GFY51735.1"/>
    <property type="molecule type" value="Genomic_DNA"/>
</dbReference>
<evidence type="ECO:0000313" key="3">
    <source>
        <dbReference type="Proteomes" id="UP000886998"/>
    </source>
</evidence>
<feature type="compositionally biased region" description="Gly residues" evidence="1">
    <location>
        <begin position="68"/>
        <end position="77"/>
    </location>
</feature>
<organism evidence="2 3">
    <name type="scientific">Trichonephila inaurata madagascariensis</name>
    <dbReference type="NCBI Taxonomy" id="2747483"/>
    <lineage>
        <taxon>Eukaryota</taxon>
        <taxon>Metazoa</taxon>
        <taxon>Ecdysozoa</taxon>
        <taxon>Arthropoda</taxon>
        <taxon>Chelicerata</taxon>
        <taxon>Arachnida</taxon>
        <taxon>Araneae</taxon>
        <taxon>Araneomorphae</taxon>
        <taxon>Entelegynae</taxon>
        <taxon>Araneoidea</taxon>
        <taxon>Nephilidae</taxon>
        <taxon>Trichonephila</taxon>
        <taxon>Trichonephila inaurata</taxon>
    </lineage>
</organism>
<comment type="caution">
    <text evidence="2">The sequence shown here is derived from an EMBL/GenBank/DDBJ whole genome shotgun (WGS) entry which is preliminary data.</text>
</comment>
<feature type="region of interest" description="Disordered" evidence="1">
    <location>
        <begin position="51"/>
        <end position="77"/>
    </location>
</feature>
<keyword evidence="3" id="KW-1185">Reference proteome</keyword>
<evidence type="ECO:0000313" key="2">
    <source>
        <dbReference type="EMBL" id="GFY51735.1"/>
    </source>
</evidence>
<sequence length="77" mass="8821">MRIPPRTSIFKKLSTLERHVSKAKKVFTLRSKPPKKTILSLTPLNIVKDKEENDQIYQQKKKHSYPMGGKGGSKSNQ</sequence>
<gene>
    <name evidence="2" type="ORF">TNIN_430221</name>
</gene>
<reference evidence="2" key="1">
    <citation type="submission" date="2020-08" db="EMBL/GenBank/DDBJ databases">
        <title>Multicomponent nature underlies the extraordinary mechanical properties of spider dragline silk.</title>
        <authorList>
            <person name="Kono N."/>
            <person name="Nakamura H."/>
            <person name="Mori M."/>
            <person name="Yoshida Y."/>
            <person name="Ohtoshi R."/>
            <person name="Malay A.D."/>
            <person name="Moran D.A.P."/>
            <person name="Tomita M."/>
            <person name="Numata K."/>
            <person name="Arakawa K."/>
        </authorList>
    </citation>
    <scope>NUCLEOTIDE SEQUENCE</scope>
</reference>
<name>A0A8X7C1D1_9ARAC</name>
<accession>A0A8X7C1D1</accession>
<proteinExistence type="predicted"/>
<protein>
    <submittedName>
        <fullName evidence="2">Uncharacterized protein</fullName>
    </submittedName>
</protein>